<dbReference type="EMBL" id="KZ502211">
    <property type="protein sequence ID" value="PKU81944.1"/>
    <property type="molecule type" value="Genomic_DNA"/>
</dbReference>
<accession>A0A2I0X204</accession>
<gene>
    <name evidence="2" type="primary">SPHK1</name>
    <name evidence="2" type="ORF">MA16_Dca003961</name>
</gene>
<keyword evidence="2" id="KW-0418">Kinase</keyword>
<protein>
    <submittedName>
        <fullName evidence="2">Sphingosine kinase 1</fullName>
    </submittedName>
</protein>
<evidence type="ECO:0000259" key="1">
    <source>
        <dbReference type="PROSITE" id="PS50146"/>
    </source>
</evidence>
<keyword evidence="2" id="KW-0808">Transferase</keyword>
<dbReference type="GO" id="GO:0006672">
    <property type="term" value="P:ceramide metabolic process"/>
    <property type="evidence" value="ECO:0007669"/>
    <property type="project" value="TreeGrafter"/>
</dbReference>
<dbReference type="InterPro" id="IPR001206">
    <property type="entry name" value="Diacylglycerol_kinase_cat_dom"/>
</dbReference>
<reference evidence="2 3" key="2">
    <citation type="journal article" date="2017" name="Nature">
        <title>The Apostasia genome and the evolution of orchids.</title>
        <authorList>
            <person name="Zhang G.Q."/>
            <person name="Liu K.W."/>
            <person name="Li Z."/>
            <person name="Lohaus R."/>
            <person name="Hsiao Y.Y."/>
            <person name="Niu S.C."/>
            <person name="Wang J.Y."/>
            <person name="Lin Y.C."/>
            <person name="Xu Q."/>
            <person name="Chen L.J."/>
            <person name="Yoshida K."/>
            <person name="Fujiwara S."/>
            <person name="Wang Z.W."/>
            <person name="Zhang Y.Q."/>
            <person name="Mitsuda N."/>
            <person name="Wang M."/>
            <person name="Liu G.H."/>
            <person name="Pecoraro L."/>
            <person name="Huang H.X."/>
            <person name="Xiao X.J."/>
            <person name="Lin M."/>
            <person name="Wu X.Y."/>
            <person name="Wu W.L."/>
            <person name="Chen Y.Y."/>
            <person name="Chang S.B."/>
            <person name="Sakamoto S."/>
            <person name="Ohme-Takagi M."/>
            <person name="Yagi M."/>
            <person name="Zeng S.J."/>
            <person name="Shen C.Y."/>
            <person name="Yeh C.M."/>
            <person name="Luo Y.B."/>
            <person name="Tsai W.C."/>
            <person name="Van de Peer Y."/>
            <person name="Liu Z.J."/>
        </authorList>
    </citation>
    <scope>NUCLEOTIDE SEQUENCE [LARGE SCALE GENOMIC DNA]</scope>
    <source>
        <tissue evidence="2">The whole plant</tissue>
    </source>
</reference>
<dbReference type="STRING" id="906689.A0A2I0X204"/>
<dbReference type="Gene3D" id="2.60.200.40">
    <property type="match status" value="1"/>
</dbReference>
<dbReference type="InterPro" id="IPR045363">
    <property type="entry name" value="CERK_C"/>
</dbReference>
<dbReference type="PANTHER" id="PTHR12358">
    <property type="entry name" value="SPHINGOSINE KINASE"/>
    <property type="match status" value="1"/>
</dbReference>
<dbReference type="Proteomes" id="UP000233837">
    <property type="component" value="Unassembled WGS sequence"/>
</dbReference>
<dbReference type="OrthoDB" id="530923at2759"/>
<sequence>MSLILAPKFFLRIGAGAGISLLSTTSSSSRRGRLANYRRLSSGFEGLRSQLGFLLFQPRASTMDTSAPALSSTLFLDRVGEVVLSLNSTGLSWIPASIDPEETFCCQMMFHSEVETEIRFSDVYAVEFTGLGLINGHNSTEMYRFVVHGFQRGKNSTSPYVLSTYTFGHRDSHACRELFDQINACMKLQVGRPKNLLVFVHPQCGKGNGCKTWEVVAPLFSRAKVTTKVTVTQRAGHAYDILKSSTDRELRSFDGIIAVGGDGLFNEVLNGLLSSRHKAPYPPAPTRLNTTDVKDPLQLHVYEDSKNVRNSLTSHSDIFVETALKGEDREPLLSASESHGLATSEQESFCSDQSTAVSFPNDWLRLGIIPAGSTDAIVISTTGVRDPITSALHIILGKKISLDVAQVVRWKTTPSSIDTPSVRYAASFAGYGFYGDVIKESEKYRWMGPSRYDFTGTKVFLEHRAYEAEIGFLEAKAVDADDETLVSGTHQTRLPRRNPTKRVCLTKCSVCVGPTKSSQTLTNGSSCSSDGHAEDSRWLRSKGRFLSVGAAVISCRNERAPDGLVVDAHLSDGFLHLILVKDCPRPFYLWHLTKLTRRGSNPLDFSFVEHHKTQAFTFVANHDSSVWNLDGELFQACQVTVRACHGLINLFAAGPEA</sequence>
<dbReference type="InterPro" id="IPR016064">
    <property type="entry name" value="NAD/diacylglycerol_kinase_sf"/>
</dbReference>
<keyword evidence="3" id="KW-1185">Reference proteome</keyword>
<dbReference type="GO" id="GO:0016020">
    <property type="term" value="C:membrane"/>
    <property type="evidence" value="ECO:0007669"/>
    <property type="project" value="GOC"/>
</dbReference>
<dbReference type="GO" id="GO:0001729">
    <property type="term" value="F:ceramide kinase activity"/>
    <property type="evidence" value="ECO:0007669"/>
    <property type="project" value="TreeGrafter"/>
</dbReference>
<name>A0A2I0X204_9ASPA</name>
<dbReference type="InterPro" id="IPR017438">
    <property type="entry name" value="ATP-NAD_kinase_N"/>
</dbReference>
<dbReference type="Pfam" id="PF00781">
    <property type="entry name" value="DAGK_cat"/>
    <property type="match status" value="1"/>
</dbReference>
<feature type="domain" description="DAGKc" evidence="1">
    <location>
        <begin position="191"/>
        <end position="411"/>
    </location>
</feature>
<dbReference type="PROSITE" id="PS50146">
    <property type="entry name" value="DAGK"/>
    <property type="match status" value="1"/>
</dbReference>
<proteinExistence type="predicted"/>
<organism evidence="2 3">
    <name type="scientific">Dendrobium catenatum</name>
    <dbReference type="NCBI Taxonomy" id="906689"/>
    <lineage>
        <taxon>Eukaryota</taxon>
        <taxon>Viridiplantae</taxon>
        <taxon>Streptophyta</taxon>
        <taxon>Embryophyta</taxon>
        <taxon>Tracheophyta</taxon>
        <taxon>Spermatophyta</taxon>
        <taxon>Magnoliopsida</taxon>
        <taxon>Liliopsida</taxon>
        <taxon>Asparagales</taxon>
        <taxon>Orchidaceae</taxon>
        <taxon>Epidendroideae</taxon>
        <taxon>Malaxideae</taxon>
        <taxon>Dendrobiinae</taxon>
        <taxon>Dendrobium</taxon>
    </lineage>
</organism>
<dbReference type="Gene3D" id="3.40.50.10330">
    <property type="entry name" value="Probable inorganic polyphosphate/atp-NAD kinase, domain 1"/>
    <property type="match status" value="1"/>
</dbReference>
<reference evidence="2 3" key="1">
    <citation type="journal article" date="2016" name="Sci. Rep.">
        <title>The Dendrobium catenatum Lindl. genome sequence provides insights into polysaccharide synthase, floral development and adaptive evolution.</title>
        <authorList>
            <person name="Zhang G.Q."/>
            <person name="Xu Q."/>
            <person name="Bian C."/>
            <person name="Tsai W.C."/>
            <person name="Yeh C.M."/>
            <person name="Liu K.W."/>
            <person name="Yoshida K."/>
            <person name="Zhang L.S."/>
            <person name="Chang S.B."/>
            <person name="Chen F."/>
            <person name="Shi Y."/>
            <person name="Su Y.Y."/>
            <person name="Zhang Y.Q."/>
            <person name="Chen L.J."/>
            <person name="Yin Y."/>
            <person name="Lin M."/>
            <person name="Huang H."/>
            <person name="Deng H."/>
            <person name="Wang Z.W."/>
            <person name="Zhu S.L."/>
            <person name="Zhao X."/>
            <person name="Deng C."/>
            <person name="Niu S.C."/>
            <person name="Huang J."/>
            <person name="Wang M."/>
            <person name="Liu G.H."/>
            <person name="Yang H.J."/>
            <person name="Xiao X.J."/>
            <person name="Hsiao Y.Y."/>
            <person name="Wu W.L."/>
            <person name="Chen Y.Y."/>
            <person name="Mitsuda N."/>
            <person name="Ohme-Takagi M."/>
            <person name="Luo Y.B."/>
            <person name="Van de Peer Y."/>
            <person name="Liu Z.J."/>
        </authorList>
    </citation>
    <scope>NUCLEOTIDE SEQUENCE [LARGE SCALE GENOMIC DNA]</scope>
    <source>
        <tissue evidence="2">The whole plant</tissue>
    </source>
</reference>
<evidence type="ECO:0000313" key="3">
    <source>
        <dbReference type="Proteomes" id="UP000233837"/>
    </source>
</evidence>
<dbReference type="PANTHER" id="PTHR12358:SF6">
    <property type="entry name" value="CERAMIDE KINASE"/>
    <property type="match status" value="1"/>
</dbReference>
<dbReference type="SUPFAM" id="SSF111331">
    <property type="entry name" value="NAD kinase/diacylglycerol kinase-like"/>
    <property type="match status" value="2"/>
</dbReference>
<dbReference type="Pfam" id="PF19280">
    <property type="entry name" value="CERK_C"/>
    <property type="match status" value="1"/>
</dbReference>
<dbReference type="AlphaFoldDB" id="A0A2I0X204"/>
<evidence type="ECO:0000313" key="2">
    <source>
        <dbReference type="EMBL" id="PKU81944.1"/>
    </source>
</evidence>
<dbReference type="InterPro" id="IPR050187">
    <property type="entry name" value="Lipid_Phosphate_FormReg"/>
</dbReference>